<organism evidence="1 2">
    <name type="scientific">Pseudomonas savastanoi pv. glycinea</name>
    <name type="common">Pseudomonas syringae pv. glycinea</name>
    <dbReference type="NCBI Taxonomy" id="318"/>
    <lineage>
        <taxon>Bacteria</taxon>
        <taxon>Pseudomonadati</taxon>
        <taxon>Pseudomonadota</taxon>
        <taxon>Gammaproteobacteria</taxon>
        <taxon>Pseudomonadales</taxon>
        <taxon>Pseudomonadaceae</taxon>
        <taxon>Pseudomonas</taxon>
    </lineage>
</organism>
<comment type="caution">
    <text evidence="1">The sequence shown here is derived from an EMBL/GenBank/DDBJ whole genome shotgun (WGS) entry which is preliminary data.</text>
</comment>
<protein>
    <submittedName>
        <fullName evidence="1">Uncharacterized protein</fullName>
    </submittedName>
</protein>
<accession>A0A3M4HLK7</accession>
<dbReference type="EMBL" id="RBPS01000260">
    <property type="protein sequence ID" value="RMO34076.1"/>
    <property type="molecule type" value="Genomic_DNA"/>
</dbReference>
<gene>
    <name evidence="1" type="ORF">ALQ42_101399</name>
</gene>
<sequence>MRRQAQKTDTDQSILSLEVKMDYRLESDIWCAVQRSMPRYAFVVLLSLAVQSYRRRPGYAELERIHVAVVGAEGVEALGEASKRAGLSGWKRGDTFVSIRAHLREHIYGALQQHLISSSLASGAVEDNRMVRDLGL</sequence>
<evidence type="ECO:0000313" key="1">
    <source>
        <dbReference type="EMBL" id="RMO34076.1"/>
    </source>
</evidence>
<proteinExistence type="predicted"/>
<evidence type="ECO:0000313" key="2">
    <source>
        <dbReference type="Proteomes" id="UP000273536"/>
    </source>
</evidence>
<dbReference type="AlphaFoldDB" id="A0A3M4HLK7"/>
<dbReference type="Proteomes" id="UP000273536">
    <property type="component" value="Unassembled WGS sequence"/>
</dbReference>
<reference evidence="1 2" key="1">
    <citation type="submission" date="2018-08" db="EMBL/GenBank/DDBJ databases">
        <title>Recombination of ecologically and evolutionarily significant loci maintains genetic cohesion in the Pseudomonas syringae species complex.</title>
        <authorList>
            <person name="Dillon M."/>
            <person name="Thakur S."/>
            <person name="Almeida R.N.D."/>
            <person name="Weir B.S."/>
            <person name="Guttman D.S."/>
        </authorList>
    </citation>
    <scope>NUCLEOTIDE SEQUENCE [LARGE SCALE GENOMIC DNA]</scope>
    <source>
        <strain evidence="1 2">ICMP 6372</strain>
    </source>
</reference>
<name>A0A3M4HLK7_PSESG</name>